<dbReference type="PANTHER" id="PTHR11109:SF7">
    <property type="entry name" value="GTP CYCLOHYDROLASE 1"/>
    <property type="match status" value="1"/>
</dbReference>
<dbReference type="Gene3D" id="3.30.1130.10">
    <property type="match status" value="1"/>
</dbReference>
<keyword evidence="5" id="KW-0547">Nucleotide-binding</keyword>
<keyword evidence="4 5" id="KW-0378">Hydrolase</keyword>
<comment type="pathway">
    <text evidence="2 5">Cofactor biosynthesis; 7,8-dihydroneopterin triphosphate biosynthesis; 7,8-dihydroneopterin triphosphate from GTP: step 1/1.</text>
</comment>
<dbReference type="FunFam" id="3.30.1130.10:FF:000001">
    <property type="entry name" value="GTP cyclohydrolase 1"/>
    <property type="match status" value="1"/>
</dbReference>
<reference evidence="7" key="1">
    <citation type="submission" date="2017-02" db="EMBL/GenBank/DDBJ databases">
        <title>Delving into the versatile metabolic prowess of the omnipresent phylum Bacteroidetes.</title>
        <authorList>
            <person name="Nobu M.K."/>
            <person name="Mei R."/>
            <person name="Narihiro T."/>
            <person name="Kuroda K."/>
            <person name="Liu W.-T."/>
        </authorList>
    </citation>
    <scope>NUCLEOTIDE SEQUENCE</scope>
    <source>
        <strain evidence="7">ADurb.Bin131</strain>
    </source>
</reference>
<dbReference type="Gene3D" id="1.10.286.10">
    <property type="match status" value="1"/>
</dbReference>
<evidence type="ECO:0000256" key="3">
    <source>
        <dbReference type="ARBA" id="ARBA00022563"/>
    </source>
</evidence>
<dbReference type="HAMAP" id="MF_00223">
    <property type="entry name" value="FolE"/>
    <property type="match status" value="1"/>
</dbReference>
<dbReference type="InterPro" id="IPR020602">
    <property type="entry name" value="GTP_CycHdrlase_I_dom"/>
</dbReference>
<dbReference type="Proteomes" id="UP000485562">
    <property type="component" value="Unassembled WGS sequence"/>
</dbReference>
<dbReference type="GO" id="GO:0006729">
    <property type="term" value="P:tetrahydrobiopterin biosynthetic process"/>
    <property type="evidence" value="ECO:0007669"/>
    <property type="project" value="TreeGrafter"/>
</dbReference>
<dbReference type="GO" id="GO:0008270">
    <property type="term" value="F:zinc ion binding"/>
    <property type="evidence" value="ECO:0007669"/>
    <property type="project" value="UniProtKB-UniRule"/>
</dbReference>
<name>A0A1V6CC17_UNCT6</name>
<sequence>MARNPDSNPQIEKAIKVILEAIGEDTKRKGLRETPKRVAKMYKDIFSGLQVNPEEILGKVFHEEYNELVLLKNIPLYSMCEHHLLPFFGQANIAYLPDGKRIVGISKLARLVDIYAKRPQVQERLTNQIADTIMKVLQPQGAMVVIEAEHMCMIMRGVKKPGTKIVTSAMRGIFLRDIRTRSEALNLIMAK</sequence>
<comment type="catalytic activity">
    <reaction evidence="1 5">
        <text>GTP + H2O = 7,8-dihydroneopterin 3'-triphosphate + formate + H(+)</text>
        <dbReference type="Rhea" id="RHEA:17473"/>
        <dbReference type="ChEBI" id="CHEBI:15377"/>
        <dbReference type="ChEBI" id="CHEBI:15378"/>
        <dbReference type="ChEBI" id="CHEBI:15740"/>
        <dbReference type="ChEBI" id="CHEBI:37565"/>
        <dbReference type="ChEBI" id="CHEBI:58462"/>
        <dbReference type="EC" id="3.5.4.16"/>
    </reaction>
</comment>
<dbReference type="AlphaFoldDB" id="A0A1V6CC17"/>
<gene>
    <name evidence="5 7" type="primary">folE</name>
    <name evidence="7" type="ORF">BWX89_00527</name>
</gene>
<evidence type="ECO:0000313" key="7">
    <source>
        <dbReference type="EMBL" id="OQB74448.1"/>
    </source>
</evidence>
<dbReference type="EC" id="3.5.4.16" evidence="5"/>
<keyword evidence="5" id="KW-0342">GTP-binding</keyword>
<dbReference type="InterPro" id="IPR018234">
    <property type="entry name" value="GTP_CycHdrlase_I_CS"/>
</dbReference>
<dbReference type="PANTHER" id="PTHR11109">
    <property type="entry name" value="GTP CYCLOHYDROLASE I"/>
    <property type="match status" value="1"/>
</dbReference>
<dbReference type="NCBIfam" id="NF006826">
    <property type="entry name" value="PRK09347.1-3"/>
    <property type="match status" value="1"/>
</dbReference>
<dbReference type="GO" id="GO:0046654">
    <property type="term" value="P:tetrahydrofolate biosynthetic process"/>
    <property type="evidence" value="ECO:0007669"/>
    <property type="project" value="UniProtKB-UniRule"/>
</dbReference>
<feature type="binding site" evidence="5">
    <location>
        <position position="80"/>
    </location>
    <ligand>
        <name>Zn(2+)</name>
        <dbReference type="ChEBI" id="CHEBI:29105"/>
    </ligand>
</feature>
<dbReference type="GO" id="GO:0005525">
    <property type="term" value="F:GTP binding"/>
    <property type="evidence" value="ECO:0007669"/>
    <property type="project" value="UniProtKB-KW"/>
</dbReference>
<dbReference type="GO" id="GO:0005737">
    <property type="term" value="C:cytoplasm"/>
    <property type="evidence" value="ECO:0007669"/>
    <property type="project" value="TreeGrafter"/>
</dbReference>
<dbReference type="UniPathway" id="UPA00848">
    <property type="reaction ID" value="UER00151"/>
</dbReference>
<feature type="binding site" evidence="5">
    <location>
        <position position="83"/>
    </location>
    <ligand>
        <name>Zn(2+)</name>
        <dbReference type="ChEBI" id="CHEBI:29105"/>
    </ligand>
</feature>
<dbReference type="GO" id="GO:0006730">
    <property type="term" value="P:one-carbon metabolic process"/>
    <property type="evidence" value="ECO:0007669"/>
    <property type="project" value="UniProtKB-UniRule"/>
</dbReference>
<accession>A0A1V6CC17</accession>
<feature type="domain" description="GTP cyclohydrolase I" evidence="6">
    <location>
        <begin position="11"/>
        <end position="188"/>
    </location>
</feature>
<comment type="caution">
    <text evidence="7">The sequence shown here is derived from an EMBL/GenBank/DDBJ whole genome shotgun (WGS) entry which is preliminary data.</text>
</comment>
<dbReference type="NCBIfam" id="NF006825">
    <property type="entry name" value="PRK09347.1-2"/>
    <property type="match status" value="1"/>
</dbReference>
<keyword evidence="5" id="KW-0479">Metal-binding</keyword>
<evidence type="ECO:0000259" key="6">
    <source>
        <dbReference type="Pfam" id="PF01227"/>
    </source>
</evidence>
<dbReference type="FunFam" id="1.10.286.10:FF:000001">
    <property type="entry name" value="GTP cyclohydrolase 1"/>
    <property type="match status" value="1"/>
</dbReference>
<comment type="subunit">
    <text evidence="5">Homopolymer.</text>
</comment>
<feature type="binding site" evidence="5">
    <location>
        <position position="152"/>
    </location>
    <ligand>
        <name>Zn(2+)</name>
        <dbReference type="ChEBI" id="CHEBI:29105"/>
    </ligand>
</feature>
<protein>
    <recommendedName>
        <fullName evidence="5">GTP cyclohydrolase 1</fullName>
        <ecNumber evidence="5">3.5.4.16</ecNumber>
    </recommendedName>
    <alternativeName>
        <fullName evidence="5">GTP cyclohydrolase I</fullName>
        <shortName evidence="5">GTP-CH-I</shortName>
    </alternativeName>
</protein>
<dbReference type="NCBIfam" id="TIGR00063">
    <property type="entry name" value="folE"/>
    <property type="match status" value="1"/>
</dbReference>
<evidence type="ECO:0000256" key="5">
    <source>
        <dbReference type="HAMAP-Rule" id="MF_00223"/>
    </source>
</evidence>
<dbReference type="Pfam" id="PF01227">
    <property type="entry name" value="GTP_cyclohydroI"/>
    <property type="match status" value="1"/>
</dbReference>
<keyword evidence="3 5" id="KW-0554">One-carbon metabolism</keyword>
<keyword evidence="5" id="KW-0862">Zinc</keyword>
<dbReference type="InterPro" id="IPR043133">
    <property type="entry name" value="GTP-CH-I_C/QueF"/>
</dbReference>
<evidence type="ECO:0000256" key="2">
    <source>
        <dbReference type="ARBA" id="ARBA00005080"/>
    </source>
</evidence>
<dbReference type="InterPro" id="IPR001474">
    <property type="entry name" value="GTP_CycHdrlase_I"/>
</dbReference>
<dbReference type="InterPro" id="IPR043134">
    <property type="entry name" value="GTP-CH-I_N"/>
</dbReference>
<dbReference type="GO" id="GO:0003934">
    <property type="term" value="F:GTP cyclohydrolase I activity"/>
    <property type="evidence" value="ECO:0007669"/>
    <property type="project" value="UniProtKB-UniRule"/>
</dbReference>
<dbReference type="PROSITE" id="PS00860">
    <property type="entry name" value="GTP_CYCLOHYDROL_1_2"/>
    <property type="match status" value="1"/>
</dbReference>
<proteinExistence type="inferred from homology"/>
<dbReference type="SUPFAM" id="SSF55620">
    <property type="entry name" value="Tetrahydrobiopterin biosynthesis enzymes-like"/>
    <property type="match status" value="1"/>
</dbReference>
<dbReference type="EMBL" id="MWDQ01000040">
    <property type="protein sequence ID" value="OQB74448.1"/>
    <property type="molecule type" value="Genomic_DNA"/>
</dbReference>
<organism evidence="7">
    <name type="scientific">candidate division TA06 bacterium ADurb.Bin131</name>
    <dbReference type="NCBI Taxonomy" id="1852827"/>
    <lineage>
        <taxon>Bacteria</taxon>
        <taxon>Bacteria division TA06</taxon>
    </lineage>
</organism>
<evidence type="ECO:0000256" key="1">
    <source>
        <dbReference type="ARBA" id="ARBA00001052"/>
    </source>
</evidence>
<comment type="similarity">
    <text evidence="5">Belongs to the GTP cyclohydrolase I family.</text>
</comment>
<evidence type="ECO:0000256" key="4">
    <source>
        <dbReference type="ARBA" id="ARBA00022801"/>
    </source>
</evidence>
<dbReference type="PROSITE" id="PS00859">
    <property type="entry name" value="GTP_CYCLOHYDROL_1_1"/>
    <property type="match status" value="1"/>
</dbReference>